<comment type="caution">
    <text evidence="1">The sequence shown here is derived from an EMBL/GenBank/DDBJ whole genome shotgun (WGS) entry which is preliminary data.</text>
</comment>
<reference evidence="1" key="1">
    <citation type="submission" date="2016-11" db="EMBL/GenBank/DDBJ databases">
        <title>The genome of Nicotiana attenuata.</title>
        <authorList>
            <person name="Xu S."/>
            <person name="Brockmoeller T."/>
            <person name="Gaquerel E."/>
            <person name="Navarro A."/>
            <person name="Kuhl H."/>
            <person name="Gase K."/>
            <person name="Ling Z."/>
            <person name="Zhou W."/>
            <person name="Kreitzer C."/>
            <person name="Stanke M."/>
            <person name="Tang H."/>
            <person name="Lyons E."/>
            <person name="Pandey P."/>
            <person name="Pandey S.P."/>
            <person name="Timmermann B."/>
            <person name="Baldwin I.T."/>
        </authorList>
    </citation>
    <scope>NUCLEOTIDE SEQUENCE [LARGE SCALE GENOMIC DNA]</scope>
    <source>
        <strain evidence="1">UT</strain>
    </source>
</reference>
<evidence type="ECO:0000313" key="1">
    <source>
        <dbReference type="EMBL" id="OIT32204.1"/>
    </source>
</evidence>
<sequence length="111" mass="12775">MAIKHRHHPTSNPDLKSRSCDQFITAGEINGGGRSEALSDLDLTKMPEFMASFPSLSLTFECIRMTRDLFLHHYFLRRKKKSHLSSPLPFMSKNRCINTVYFVFSPEIRGV</sequence>
<accession>A0A314KU12</accession>
<keyword evidence="2" id="KW-1185">Reference proteome</keyword>
<dbReference type="Gramene" id="OIT32204">
    <property type="protein sequence ID" value="OIT32204"/>
    <property type="gene ID" value="A4A49_19474"/>
</dbReference>
<gene>
    <name evidence="1" type="ORF">A4A49_19474</name>
</gene>
<organism evidence="1 2">
    <name type="scientific">Nicotiana attenuata</name>
    <name type="common">Coyote tobacco</name>
    <dbReference type="NCBI Taxonomy" id="49451"/>
    <lineage>
        <taxon>Eukaryota</taxon>
        <taxon>Viridiplantae</taxon>
        <taxon>Streptophyta</taxon>
        <taxon>Embryophyta</taxon>
        <taxon>Tracheophyta</taxon>
        <taxon>Spermatophyta</taxon>
        <taxon>Magnoliopsida</taxon>
        <taxon>eudicotyledons</taxon>
        <taxon>Gunneridae</taxon>
        <taxon>Pentapetalae</taxon>
        <taxon>asterids</taxon>
        <taxon>lamiids</taxon>
        <taxon>Solanales</taxon>
        <taxon>Solanaceae</taxon>
        <taxon>Nicotianoideae</taxon>
        <taxon>Nicotianeae</taxon>
        <taxon>Nicotiana</taxon>
    </lineage>
</organism>
<dbReference type="EMBL" id="MJEQ01001107">
    <property type="protein sequence ID" value="OIT32204.1"/>
    <property type="molecule type" value="Genomic_DNA"/>
</dbReference>
<protein>
    <submittedName>
        <fullName evidence="1">Uncharacterized protein</fullName>
    </submittedName>
</protein>
<proteinExistence type="predicted"/>
<dbReference type="Proteomes" id="UP000187609">
    <property type="component" value="Unassembled WGS sequence"/>
</dbReference>
<evidence type="ECO:0000313" key="2">
    <source>
        <dbReference type="Proteomes" id="UP000187609"/>
    </source>
</evidence>
<name>A0A314KU12_NICAT</name>
<dbReference type="AlphaFoldDB" id="A0A314KU12"/>